<evidence type="ECO:0000256" key="5">
    <source>
        <dbReference type="ARBA" id="ARBA00023163"/>
    </source>
</evidence>
<dbReference type="PANTHER" id="PTHR11078:SF3">
    <property type="entry name" value="ANTITERMINATION NUSB DOMAIN-CONTAINING PROTEIN"/>
    <property type="match status" value="1"/>
</dbReference>
<dbReference type="Gene3D" id="1.10.940.10">
    <property type="entry name" value="NusB-like"/>
    <property type="match status" value="1"/>
</dbReference>
<evidence type="ECO:0000313" key="8">
    <source>
        <dbReference type="EMBL" id="SJZ83556.1"/>
    </source>
</evidence>
<dbReference type="RefSeq" id="WP_078665152.1">
    <property type="nucleotide sequence ID" value="NZ_FUXM01000008.1"/>
</dbReference>
<dbReference type="EMBL" id="FUXM01000008">
    <property type="protein sequence ID" value="SJZ83556.1"/>
    <property type="molecule type" value="Genomic_DNA"/>
</dbReference>
<dbReference type="SUPFAM" id="SSF48013">
    <property type="entry name" value="NusB-like"/>
    <property type="match status" value="1"/>
</dbReference>
<feature type="domain" description="NusB/RsmB/TIM44" evidence="7">
    <location>
        <begin position="5"/>
        <end position="130"/>
    </location>
</feature>
<accession>A0A1T4NWY7</accession>
<dbReference type="GO" id="GO:0006353">
    <property type="term" value="P:DNA-templated transcription termination"/>
    <property type="evidence" value="ECO:0007669"/>
    <property type="project" value="UniProtKB-UniRule"/>
</dbReference>
<evidence type="ECO:0000256" key="1">
    <source>
        <dbReference type="ARBA" id="ARBA00005952"/>
    </source>
</evidence>
<dbReference type="AlphaFoldDB" id="A0A1T4NWY7"/>
<comment type="similarity">
    <text evidence="1 6">Belongs to the NusB family.</text>
</comment>
<dbReference type="PANTHER" id="PTHR11078">
    <property type="entry name" value="N UTILIZATION SUBSTANCE PROTEIN B-RELATED"/>
    <property type="match status" value="1"/>
</dbReference>
<dbReference type="Pfam" id="PF01029">
    <property type="entry name" value="NusB"/>
    <property type="match status" value="1"/>
</dbReference>
<dbReference type="GO" id="GO:0003723">
    <property type="term" value="F:RNA binding"/>
    <property type="evidence" value="ECO:0007669"/>
    <property type="project" value="UniProtKB-UniRule"/>
</dbReference>
<dbReference type="InterPro" id="IPR006027">
    <property type="entry name" value="NusB_RsmB_TIM44"/>
</dbReference>
<comment type="function">
    <text evidence="6">Involved in transcription antitermination. Required for transcription of ribosomal RNA (rRNA) genes. Binds specifically to the boxA antiterminator sequence of the ribosomal RNA (rrn) operons.</text>
</comment>
<evidence type="ECO:0000256" key="3">
    <source>
        <dbReference type="ARBA" id="ARBA00022884"/>
    </source>
</evidence>
<evidence type="ECO:0000256" key="4">
    <source>
        <dbReference type="ARBA" id="ARBA00023015"/>
    </source>
</evidence>
<keyword evidence="5 6" id="KW-0804">Transcription</keyword>
<gene>
    <name evidence="6" type="primary">nusB</name>
    <name evidence="8" type="ORF">SAMN02745885_01066</name>
</gene>
<sequence length="142" mass="16360">MIRRQGREAALQTLYQLDLSESDWQDTLVHLTEEFALPQEAVTFARELVTGVLSCRSQLDEEIEQRSEGWPVRRMGVVDRNILRLGAFELLHREDIPPAVAVNEAVELAKRYGDKDSSRFINGILGRMLKELKKDERSLSRH</sequence>
<keyword evidence="4 6" id="KW-0805">Transcription regulation</keyword>
<proteinExistence type="inferred from homology"/>
<keyword evidence="3 6" id="KW-0694">RNA-binding</keyword>
<dbReference type="GO" id="GO:0031564">
    <property type="term" value="P:transcription antitermination"/>
    <property type="evidence" value="ECO:0007669"/>
    <property type="project" value="UniProtKB-KW"/>
</dbReference>
<dbReference type="InterPro" id="IPR011605">
    <property type="entry name" value="NusB_fam"/>
</dbReference>
<evidence type="ECO:0000313" key="9">
    <source>
        <dbReference type="Proteomes" id="UP000189933"/>
    </source>
</evidence>
<evidence type="ECO:0000256" key="2">
    <source>
        <dbReference type="ARBA" id="ARBA00022814"/>
    </source>
</evidence>
<dbReference type="InterPro" id="IPR035926">
    <property type="entry name" value="NusB-like_sf"/>
</dbReference>
<dbReference type="NCBIfam" id="TIGR01951">
    <property type="entry name" value="nusB"/>
    <property type="match status" value="1"/>
</dbReference>
<dbReference type="CDD" id="cd00619">
    <property type="entry name" value="Terminator_NusB"/>
    <property type="match status" value="1"/>
</dbReference>
<reference evidence="9" key="1">
    <citation type="submission" date="2017-02" db="EMBL/GenBank/DDBJ databases">
        <authorList>
            <person name="Varghese N."/>
            <person name="Submissions S."/>
        </authorList>
    </citation>
    <scope>NUCLEOTIDE SEQUENCE [LARGE SCALE GENOMIC DNA]</scope>
    <source>
        <strain evidence="9">DSM 16521</strain>
    </source>
</reference>
<name>A0A1T4NWY7_9FIRM</name>
<keyword evidence="9" id="KW-1185">Reference proteome</keyword>
<dbReference type="HAMAP" id="MF_00073">
    <property type="entry name" value="NusB"/>
    <property type="match status" value="1"/>
</dbReference>
<evidence type="ECO:0000256" key="6">
    <source>
        <dbReference type="HAMAP-Rule" id="MF_00073"/>
    </source>
</evidence>
<evidence type="ECO:0000259" key="7">
    <source>
        <dbReference type="Pfam" id="PF01029"/>
    </source>
</evidence>
<dbReference type="GO" id="GO:0005829">
    <property type="term" value="C:cytosol"/>
    <property type="evidence" value="ECO:0007669"/>
    <property type="project" value="TreeGrafter"/>
</dbReference>
<dbReference type="Proteomes" id="UP000189933">
    <property type="component" value="Unassembled WGS sequence"/>
</dbReference>
<organism evidence="8 9">
    <name type="scientific">Carboxydocella sporoproducens DSM 16521</name>
    <dbReference type="NCBI Taxonomy" id="1121270"/>
    <lineage>
        <taxon>Bacteria</taxon>
        <taxon>Bacillati</taxon>
        <taxon>Bacillota</taxon>
        <taxon>Clostridia</taxon>
        <taxon>Eubacteriales</taxon>
        <taxon>Clostridiales Family XVI. Incertae Sedis</taxon>
        <taxon>Carboxydocella</taxon>
    </lineage>
</organism>
<dbReference type="OrthoDB" id="9811381at2"/>
<keyword evidence="2 6" id="KW-0889">Transcription antitermination</keyword>
<protein>
    <recommendedName>
        <fullName evidence="6">Transcription antitermination protein NusB</fullName>
    </recommendedName>
    <alternativeName>
        <fullName evidence="6">Antitermination factor NusB</fullName>
    </alternativeName>
</protein>